<dbReference type="WBParaSite" id="MCU_013109-RA">
    <property type="protein sequence ID" value="MCU_013109-RA"/>
    <property type="gene ID" value="MCU_013109"/>
</dbReference>
<evidence type="ECO:0000313" key="1">
    <source>
        <dbReference type="WBParaSite" id="MCU_013109-RA"/>
    </source>
</evidence>
<dbReference type="AlphaFoldDB" id="A0A5K3FYU5"/>
<name>A0A5K3FYU5_MESCO</name>
<accession>A0A5K3FYU5</accession>
<proteinExistence type="predicted"/>
<reference evidence="1" key="1">
    <citation type="submission" date="2019-11" db="UniProtKB">
        <authorList>
            <consortium name="WormBaseParasite"/>
        </authorList>
    </citation>
    <scope>IDENTIFICATION</scope>
</reference>
<protein>
    <submittedName>
        <fullName evidence="1">Ovule protein</fullName>
    </submittedName>
</protein>
<sequence>MWPPNVTRWNVGVHRLYVIRNITYSHEPSTTINYVVSPTSSHLYQVPNLSCCVAQLLRQRKCFGIAEYICSSHSRNFALCFCACRLQSGVHYLSRLLC</sequence>
<organism evidence="1">
    <name type="scientific">Mesocestoides corti</name>
    <name type="common">Flatworm</name>
    <dbReference type="NCBI Taxonomy" id="53468"/>
    <lineage>
        <taxon>Eukaryota</taxon>
        <taxon>Metazoa</taxon>
        <taxon>Spiralia</taxon>
        <taxon>Lophotrochozoa</taxon>
        <taxon>Platyhelminthes</taxon>
        <taxon>Cestoda</taxon>
        <taxon>Eucestoda</taxon>
        <taxon>Cyclophyllidea</taxon>
        <taxon>Mesocestoididae</taxon>
        <taxon>Mesocestoides</taxon>
    </lineage>
</organism>